<dbReference type="Pfam" id="PF07228">
    <property type="entry name" value="SpoIIE"/>
    <property type="match status" value="1"/>
</dbReference>
<evidence type="ECO:0000259" key="4">
    <source>
        <dbReference type="PROSITE" id="PS50977"/>
    </source>
</evidence>
<organism evidence="5">
    <name type="scientific">uncultured Solirubrobacteraceae bacterium</name>
    <dbReference type="NCBI Taxonomy" id="1162706"/>
    <lineage>
        <taxon>Bacteria</taxon>
        <taxon>Bacillati</taxon>
        <taxon>Actinomycetota</taxon>
        <taxon>Thermoleophilia</taxon>
        <taxon>Solirubrobacterales</taxon>
        <taxon>Solirubrobacteraceae</taxon>
        <taxon>environmental samples</taxon>
    </lineage>
</organism>
<reference evidence="5" key="1">
    <citation type="submission" date="2020-02" db="EMBL/GenBank/DDBJ databases">
        <authorList>
            <person name="Meier V. D."/>
        </authorList>
    </citation>
    <scope>NUCLEOTIDE SEQUENCE</scope>
    <source>
        <strain evidence="5">AVDCRST_MAG38</strain>
    </source>
</reference>
<keyword evidence="1" id="KW-0378">Hydrolase</keyword>
<dbReference type="SUPFAM" id="SSF55781">
    <property type="entry name" value="GAF domain-like"/>
    <property type="match status" value="1"/>
</dbReference>
<dbReference type="EMBL" id="CADCVJ010000017">
    <property type="protein sequence ID" value="CAA9462920.1"/>
    <property type="molecule type" value="Genomic_DNA"/>
</dbReference>
<dbReference type="SUPFAM" id="SSF81606">
    <property type="entry name" value="PP2C-like"/>
    <property type="match status" value="1"/>
</dbReference>
<dbReference type="AlphaFoldDB" id="A0A6J4R6I8"/>
<sequence>MASEHLETRGRRRRSDAESNFARIVAAAGELLQLDPDTSVDEIAAAAAVSRATVYRHFRSRLELVAAARQHVREVTDANETDALRPPGELSSTGPVPLDVTEVLNKVPPHLLGDQIVSEARRLAGVTSVAAYLVDIDGTALLRLAGSEEFPQRIPLTLGVGPEIPREGLPPLRAHLAEELPGSVVAPMLLRGRAVGVLLAVDAPEARLAEIARQAGAALSLANGYTDVFDDVRRRKETSAAAEIQQNLLPPRIARIAGGLLAGNVLPGYDIGGDWFDYIENRDGAWLGIADSKGRGTTAAAIGGVALGAFRAKRRIGATMAEAMTGIDETIRALEVDGAFVNAVIGRWHGPSSTFRWITAGHQSPLLISGGEVIELGDDREYEALGLGAPGRTFEVSERRLKPEELLLLVSDGVLEREVAGGGHFGIDGVRALVADRTGPLRAPALVRELSDALMSASEDVLEDDATLVAFSPSSPE</sequence>
<accession>A0A6J4R6I8</accession>
<dbReference type="SUPFAM" id="SSF46689">
    <property type="entry name" value="Homeodomain-like"/>
    <property type="match status" value="1"/>
</dbReference>
<dbReference type="PANTHER" id="PTHR43156">
    <property type="entry name" value="STAGE II SPORULATION PROTEIN E-RELATED"/>
    <property type="match status" value="1"/>
</dbReference>
<evidence type="ECO:0000256" key="1">
    <source>
        <dbReference type="ARBA" id="ARBA00022801"/>
    </source>
</evidence>
<gene>
    <name evidence="5" type="ORF">AVDCRST_MAG38-335</name>
</gene>
<dbReference type="PANTHER" id="PTHR43156:SF2">
    <property type="entry name" value="STAGE II SPORULATION PROTEIN E"/>
    <property type="match status" value="1"/>
</dbReference>
<dbReference type="InterPro" id="IPR036457">
    <property type="entry name" value="PPM-type-like_dom_sf"/>
</dbReference>
<dbReference type="InterPro" id="IPR001647">
    <property type="entry name" value="HTH_TetR"/>
</dbReference>
<dbReference type="Pfam" id="PF00440">
    <property type="entry name" value="TetR_N"/>
    <property type="match status" value="1"/>
</dbReference>
<dbReference type="PROSITE" id="PS50977">
    <property type="entry name" value="HTH_TETR_2"/>
    <property type="match status" value="1"/>
</dbReference>
<proteinExistence type="predicted"/>
<evidence type="ECO:0000313" key="5">
    <source>
        <dbReference type="EMBL" id="CAA9462920.1"/>
    </source>
</evidence>
<dbReference type="InterPro" id="IPR052016">
    <property type="entry name" value="Bact_Sigma-Reg"/>
</dbReference>
<dbReference type="SMART" id="SM00331">
    <property type="entry name" value="PP2C_SIG"/>
    <property type="match status" value="1"/>
</dbReference>
<evidence type="ECO:0000256" key="3">
    <source>
        <dbReference type="PROSITE-ProRule" id="PRU00335"/>
    </source>
</evidence>
<dbReference type="InterPro" id="IPR001932">
    <property type="entry name" value="PPM-type_phosphatase-like_dom"/>
</dbReference>
<protein>
    <submittedName>
        <fullName evidence="5">Serine phosphatase RsbU, regulator of sigma subunit</fullName>
    </submittedName>
</protein>
<dbReference type="Gene3D" id="1.10.357.10">
    <property type="entry name" value="Tetracycline Repressor, domain 2"/>
    <property type="match status" value="1"/>
</dbReference>
<dbReference type="InterPro" id="IPR009057">
    <property type="entry name" value="Homeodomain-like_sf"/>
</dbReference>
<feature type="domain" description="HTH tetR-type" evidence="4">
    <location>
        <begin position="18"/>
        <end position="76"/>
    </location>
</feature>
<keyword evidence="2 3" id="KW-0238">DNA-binding</keyword>
<dbReference type="GO" id="GO:0003677">
    <property type="term" value="F:DNA binding"/>
    <property type="evidence" value="ECO:0007669"/>
    <property type="project" value="UniProtKB-UniRule"/>
</dbReference>
<dbReference type="Gene3D" id="3.60.40.10">
    <property type="entry name" value="PPM-type phosphatase domain"/>
    <property type="match status" value="1"/>
</dbReference>
<evidence type="ECO:0000256" key="2">
    <source>
        <dbReference type="ARBA" id="ARBA00023125"/>
    </source>
</evidence>
<dbReference type="GO" id="GO:0016791">
    <property type="term" value="F:phosphatase activity"/>
    <property type="evidence" value="ECO:0007669"/>
    <property type="project" value="TreeGrafter"/>
</dbReference>
<name>A0A6J4R6I8_9ACTN</name>
<feature type="DNA-binding region" description="H-T-H motif" evidence="3">
    <location>
        <begin position="39"/>
        <end position="58"/>
    </location>
</feature>